<evidence type="ECO:0000256" key="1">
    <source>
        <dbReference type="SAM" id="MobiDB-lite"/>
    </source>
</evidence>
<feature type="region of interest" description="Disordered" evidence="1">
    <location>
        <begin position="130"/>
        <end position="183"/>
    </location>
</feature>
<gene>
    <name evidence="2" type="ORF">BN9_053400</name>
</gene>
<evidence type="ECO:0000313" key="3">
    <source>
        <dbReference type="Proteomes" id="UP000053237"/>
    </source>
</evidence>
<evidence type="ECO:0000313" key="2">
    <source>
        <dbReference type="EMBL" id="CCI44531.1"/>
    </source>
</evidence>
<protein>
    <submittedName>
        <fullName evidence="2">Uncharacterized protein</fullName>
    </submittedName>
</protein>
<feature type="compositionally biased region" description="Basic and acidic residues" evidence="1">
    <location>
        <begin position="167"/>
        <end position="183"/>
    </location>
</feature>
<feature type="compositionally biased region" description="Low complexity" evidence="1">
    <location>
        <begin position="148"/>
        <end position="157"/>
    </location>
</feature>
<dbReference type="InParanoid" id="A0A024GCP0"/>
<dbReference type="EMBL" id="CAIX01000072">
    <property type="protein sequence ID" value="CCI44531.1"/>
    <property type="molecule type" value="Genomic_DNA"/>
</dbReference>
<proteinExistence type="predicted"/>
<dbReference type="Proteomes" id="UP000053237">
    <property type="component" value="Unassembled WGS sequence"/>
</dbReference>
<organism evidence="2 3">
    <name type="scientific">Albugo candida</name>
    <dbReference type="NCBI Taxonomy" id="65357"/>
    <lineage>
        <taxon>Eukaryota</taxon>
        <taxon>Sar</taxon>
        <taxon>Stramenopiles</taxon>
        <taxon>Oomycota</taxon>
        <taxon>Peronosporomycetes</taxon>
        <taxon>Albuginales</taxon>
        <taxon>Albuginaceae</taxon>
        <taxon>Albugo</taxon>
    </lineage>
</organism>
<reference evidence="2 3" key="1">
    <citation type="submission" date="2012-05" db="EMBL/GenBank/DDBJ databases">
        <title>Recombination and specialization in a pathogen metapopulation.</title>
        <authorList>
            <person name="Gardiner A."/>
            <person name="Kemen E."/>
            <person name="Schultz-Larsen T."/>
            <person name="MacLean D."/>
            <person name="Van Oosterhout C."/>
            <person name="Jones J.D.G."/>
        </authorList>
    </citation>
    <scope>NUCLEOTIDE SEQUENCE [LARGE SCALE GENOMIC DNA]</scope>
    <source>
        <strain evidence="2 3">Ac Nc2</strain>
    </source>
</reference>
<dbReference type="AlphaFoldDB" id="A0A024GCP0"/>
<accession>A0A024GCP0</accession>
<comment type="caution">
    <text evidence="2">The sequence shown here is derived from an EMBL/GenBank/DDBJ whole genome shotgun (WGS) entry which is preliminary data.</text>
</comment>
<name>A0A024GCP0_9STRA</name>
<keyword evidence="3" id="KW-1185">Reference proteome</keyword>
<sequence length="183" mass="20781">MDLHERSGFCWIYWHSTNLYRVQFVSFFNFLVNTAHQYDENSHLDCVYAGICKLISWDGTVRSWCFSSSKTSIGAFSVSICTEHGYFKSSWRYSFMGIQNINKNFPDDLGINVDRTALGQLNQARKHFLDGGTMQPPGHSSEVSANLPKPVASPKHVSSSKKKSKSGKLENFKRAKIKQKTDI</sequence>